<gene>
    <name evidence="8" type="ORF">J3Q64DRAFT_1645390</name>
</gene>
<keyword evidence="2 5" id="KW-0812">Transmembrane</keyword>
<evidence type="ECO:0000256" key="1">
    <source>
        <dbReference type="ARBA" id="ARBA00004141"/>
    </source>
</evidence>
<feature type="transmembrane region" description="Helical" evidence="6">
    <location>
        <begin position="84"/>
        <end position="106"/>
    </location>
</feature>
<dbReference type="InterPro" id="IPR009053">
    <property type="entry name" value="Prefoldin"/>
</dbReference>
<evidence type="ECO:0000256" key="4">
    <source>
        <dbReference type="ARBA" id="ARBA00023136"/>
    </source>
</evidence>
<dbReference type="PROSITE" id="PS51751">
    <property type="entry name" value="EXPERA"/>
    <property type="match status" value="1"/>
</dbReference>
<dbReference type="EMBL" id="JBCLYO010000023">
    <property type="protein sequence ID" value="KAL0079153.1"/>
    <property type="molecule type" value="Genomic_DNA"/>
</dbReference>
<dbReference type="InterPro" id="IPR033118">
    <property type="entry name" value="EXPERA"/>
</dbReference>
<comment type="subcellular location">
    <subcellularLocation>
        <location evidence="1">Membrane</location>
        <topology evidence="1">Multi-pass membrane protein</topology>
    </subcellularLocation>
</comment>
<keyword evidence="9" id="KW-1185">Reference proteome</keyword>
<dbReference type="PANTHER" id="PTHR31204">
    <property type="entry name" value="SIGMA INTRACELLULAR RECEPTOR 2"/>
    <property type="match status" value="1"/>
</dbReference>
<dbReference type="Gene3D" id="1.10.287.370">
    <property type="match status" value="1"/>
</dbReference>
<keyword evidence="3 5" id="KW-1133">Transmembrane helix</keyword>
<feature type="domain" description="EXPERA" evidence="7">
    <location>
        <begin position="82"/>
        <end position="221"/>
    </location>
</feature>
<dbReference type="InterPro" id="IPR004127">
    <property type="entry name" value="Prefoldin_subunit_alpha"/>
</dbReference>
<proteinExistence type="predicted"/>
<keyword evidence="4 5" id="KW-0472">Membrane</keyword>
<sequence length="242" mass="28306">QKLKIQIESIQTNKLTELKTLVDLGSQFYAQAHIQDTKYIYVNVGFEFHVQFTLEEALVFIEKKEEQLSRYNFYIEIHKRRLDLIFFTYFATHIPITALIDLQSIYPSFLVPSFLKNVVAWYLEQFKDPIMAGPAKPWFLSFILCEAFIQLPFFFYACYGLYYNTSSIRLGLAVYSSHVMTTVLPVLVDLWFNPEYDLSLPTIGVLYMFYAPYFILPLIMLIDSCLKVSKQTSATVKHEKQS</sequence>
<dbReference type="SUPFAM" id="SSF46579">
    <property type="entry name" value="Prefoldin"/>
    <property type="match status" value="1"/>
</dbReference>
<evidence type="ECO:0000313" key="8">
    <source>
        <dbReference type="EMBL" id="KAL0079153.1"/>
    </source>
</evidence>
<feature type="transmembrane region" description="Helical" evidence="6">
    <location>
        <begin position="198"/>
        <end position="222"/>
    </location>
</feature>
<dbReference type="CDD" id="cd23158">
    <property type="entry name" value="Prefoldin_UXT"/>
    <property type="match status" value="1"/>
</dbReference>
<dbReference type="PANTHER" id="PTHR31204:SF1">
    <property type="entry name" value="SIGMA INTRACELLULAR RECEPTOR 2"/>
    <property type="match status" value="1"/>
</dbReference>
<feature type="transmembrane region" description="Helical" evidence="6">
    <location>
        <begin position="170"/>
        <end position="192"/>
    </location>
</feature>
<dbReference type="InterPro" id="IPR051987">
    <property type="entry name" value="Sigma-2_receptor-like"/>
</dbReference>
<reference evidence="8 9" key="1">
    <citation type="submission" date="2024-04" db="EMBL/GenBank/DDBJ databases">
        <title>Symmetric and asymmetric DNA N6-adenine methylation regulates different biological responses in Mucorales.</title>
        <authorList>
            <consortium name="Lawrence Berkeley National Laboratory"/>
            <person name="Lax C."/>
            <person name="Mondo S.J."/>
            <person name="Osorio-Concepcion M."/>
            <person name="Muszewska A."/>
            <person name="Corrochano-Luque M."/>
            <person name="Gutierrez G."/>
            <person name="Riley R."/>
            <person name="Lipzen A."/>
            <person name="Guo J."/>
            <person name="Hundley H."/>
            <person name="Amirebrahimi M."/>
            <person name="Ng V."/>
            <person name="Lorenzo-Gutierrez D."/>
            <person name="Binder U."/>
            <person name="Yang J."/>
            <person name="Song Y."/>
            <person name="Canovas D."/>
            <person name="Navarro E."/>
            <person name="Freitag M."/>
            <person name="Gabaldon T."/>
            <person name="Grigoriev I.V."/>
            <person name="Corrochano L.M."/>
            <person name="Nicolas F.E."/>
            <person name="Garre V."/>
        </authorList>
    </citation>
    <scope>NUCLEOTIDE SEQUENCE [LARGE SCALE GENOMIC DNA]</scope>
    <source>
        <strain evidence="8 9">L51</strain>
    </source>
</reference>
<protein>
    <recommendedName>
        <fullName evidence="7">EXPERA domain-containing protein</fullName>
    </recommendedName>
</protein>
<evidence type="ECO:0000313" key="9">
    <source>
        <dbReference type="Proteomes" id="UP001448207"/>
    </source>
</evidence>
<dbReference type="Proteomes" id="UP001448207">
    <property type="component" value="Unassembled WGS sequence"/>
</dbReference>
<feature type="transmembrane region" description="Helical" evidence="6">
    <location>
        <begin position="138"/>
        <end position="158"/>
    </location>
</feature>
<evidence type="ECO:0000256" key="3">
    <source>
        <dbReference type="ARBA" id="ARBA00022989"/>
    </source>
</evidence>
<dbReference type="Pfam" id="PF02996">
    <property type="entry name" value="Prefoldin"/>
    <property type="match status" value="1"/>
</dbReference>
<evidence type="ECO:0000256" key="5">
    <source>
        <dbReference type="PROSITE-ProRule" id="PRU01087"/>
    </source>
</evidence>
<evidence type="ECO:0000256" key="6">
    <source>
        <dbReference type="SAM" id="Phobius"/>
    </source>
</evidence>
<organism evidence="8 9">
    <name type="scientific">Phycomyces blakesleeanus</name>
    <dbReference type="NCBI Taxonomy" id="4837"/>
    <lineage>
        <taxon>Eukaryota</taxon>
        <taxon>Fungi</taxon>
        <taxon>Fungi incertae sedis</taxon>
        <taxon>Mucoromycota</taxon>
        <taxon>Mucoromycotina</taxon>
        <taxon>Mucoromycetes</taxon>
        <taxon>Mucorales</taxon>
        <taxon>Phycomycetaceae</taxon>
        <taxon>Phycomyces</taxon>
    </lineage>
</organism>
<feature type="non-terminal residue" evidence="8">
    <location>
        <position position="1"/>
    </location>
</feature>
<accession>A0ABR3APD1</accession>
<evidence type="ECO:0000256" key="2">
    <source>
        <dbReference type="ARBA" id="ARBA00022692"/>
    </source>
</evidence>
<evidence type="ECO:0000259" key="7">
    <source>
        <dbReference type="PROSITE" id="PS51751"/>
    </source>
</evidence>
<name>A0ABR3APD1_PHYBL</name>
<dbReference type="Pfam" id="PF05241">
    <property type="entry name" value="EBP"/>
    <property type="match status" value="1"/>
</dbReference>
<comment type="caution">
    <text evidence="8">The sequence shown here is derived from an EMBL/GenBank/DDBJ whole genome shotgun (WGS) entry which is preliminary data.</text>
</comment>